<keyword evidence="2" id="KW-1185">Reference proteome</keyword>
<protein>
    <submittedName>
        <fullName evidence="1">Uncharacterized protein</fullName>
    </submittedName>
</protein>
<dbReference type="Proteomes" id="UP001187415">
    <property type="component" value="Unassembled WGS sequence"/>
</dbReference>
<evidence type="ECO:0000313" key="2">
    <source>
        <dbReference type="Proteomes" id="UP001187415"/>
    </source>
</evidence>
<proteinExistence type="predicted"/>
<accession>A0AA88MZN9</accession>
<name>A0AA88MZN9_CHASR</name>
<comment type="caution">
    <text evidence="1">The sequence shown here is derived from an EMBL/GenBank/DDBJ whole genome shotgun (WGS) entry which is preliminary data.</text>
</comment>
<evidence type="ECO:0000313" key="1">
    <source>
        <dbReference type="EMBL" id="KAK2848781.1"/>
    </source>
</evidence>
<gene>
    <name evidence="1" type="ORF">Q5P01_008615</name>
</gene>
<dbReference type="AlphaFoldDB" id="A0AA88MZN9"/>
<reference evidence="1" key="1">
    <citation type="submission" date="2023-07" db="EMBL/GenBank/DDBJ databases">
        <title>Chromosome-level Genome Assembly of Striped Snakehead (Channa striata).</title>
        <authorList>
            <person name="Liu H."/>
        </authorList>
    </citation>
    <scope>NUCLEOTIDE SEQUENCE</scope>
    <source>
        <strain evidence="1">Gz</strain>
        <tissue evidence="1">Muscle</tissue>
    </source>
</reference>
<dbReference type="EMBL" id="JAUPFM010000006">
    <property type="protein sequence ID" value="KAK2848781.1"/>
    <property type="molecule type" value="Genomic_DNA"/>
</dbReference>
<sequence length="70" mass="7950">MQRKKKEFQHLFNKSEKGCKPHCVVRIMTGGFFKSRYLACDRVPARTQQGHQSDANSVSLIAICLSLVLL</sequence>
<organism evidence="1 2">
    <name type="scientific">Channa striata</name>
    <name type="common">Snakehead murrel</name>
    <name type="synonym">Ophicephalus striatus</name>
    <dbReference type="NCBI Taxonomy" id="64152"/>
    <lineage>
        <taxon>Eukaryota</taxon>
        <taxon>Metazoa</taxon>
        <taxon>Chordata</taxon>
        <taxon>Craniata</taxon>
        <taxon>Vertebrata</taxon>
        <taxon>Euteleostomi</taxon>
        <taxon>Actinopterygii</taxon>
        <taxon>Neopterygii</taxon>
        <taxon>Teleostei</taxon>
        <taxon>Neoteleostei</taxon>
        <taxon>Acanthomorphata</taxon>
        <taxon>Anabantaria</taxon>
        <taxon>Anabantiformes</taxon>
        <taxon>Channoidei</taxon>
        <taxon>Channidae</taxon>
        <taxon>Channa</taxon>
    </lineage>
</organism>